<keyword evidence="3" id="KW-1185">Reference proteome</keyword>
<evidence type="ECO:0000256" key="1">
    <source>
        <dbReference type="SAM" id="MobiDB-lite"/>
    </source>
</evidence>
<proteinExistence type="predicted"/>
<name>A0ABN2F681_9ACTN</name>
<dbReference type="Proteomes" id="UP001500064">
    <property type="component" value="Unassembled WGS sequence"/>
</dbReference>
<sequence>MVTEITLTWGPSVEIFKTVREAGEREEAPHGERRRHLPLQPQKERGGEPAISGGEWLLTERDQAMAY</sequence>
<dbReference type="EMBL" id="BAAAMU010000016">
    <property type="protein sequence ID" value="GAA1629629.1"/>
    <property type="molecule type" value="Genomic_DNA"/>
</dbReference>
<comment type="caution">
    <text evidence="2">The sequence shown here is derived from an EMBL/GenBank/DDBJ whole genome shotgun (WGS) entry which is preliminary data.</text>
</comment>
<evidence type="ECO:0000313" key="3">
    <source>
        <dbReference type="Proteomes" id="UP001500064"/>
    </source>
</evidence>
<organism evidence="2 3">
    <name type="scientific">Nonomuraea maheshkhaliensis</name>
    <dbReference type="NCBI Taxonomy" id="419590"/>
    <lineage>
        <taxon>Bacteria</taxon>
        <taxon>Bacillati</taxon>
        <taxon>Actinomycetota</taxon>
        <taxon>Actinomycetes</taxon>
        <taxon>Streptosporangiales</taxon>
        <taxon>Streptosporangiaceae</taxon>
        <taxon>Nonomuraea</taxon>
    </lineage>
</organism>
<feature type="compositionally biased region" description="Basic and acidic residues" evidence="1">
    <location>
        <begin position="58"/>
        <end position="67"/>
    </location>
</feature>
<dbReference type="RefSeq" id="WP_346104719.1">
    <property type="nucleotide sequence ID" value="NZ_BAAAMU010000016.1"/>
</dbReference>
<protein>
    <submittedName>
        <fullName evidence="2">Uncharacterized protein</fullName>
    </submittedName>
</protein>
<gene>
    <name evidence="2" type="ORF">GCM10009733_027940</name>
</gene>
<evidence type="ECO:0000313" key="2">
    <source>
        <dbReference type="EMBL" id="GAA1629629.1"/>
    </source>
</evidence>
<accession>A0ABN2F681</accession>
<reference evidence="2 3" key="1">
    <citation type="journal article" date="2019" name="Int. J. Syst. Evol. Microbiol.">
        <title>The Global Catalogue of Microorganisms (GCM) 10K type strain sequencing project: providing services to taxonomists for standard genome sequencing and annotation.</title>
        <authorList>
            <consortium name="The Broad Institute Genomics Platform"/>
            <consortium name="The Broad Institute Genome Sequencing Center for Infectious Disease"/>
            <person name="Wu L."/>
            <person name="Ma J."/>
        </authorList>
    </citation>
    <scope>NUCLEOTIDE SEQUENCE [LARGE SCALE GENOMIC DNA]</scope>
    <source>
        <strain evidence="2 3">JCM 13929</strain>
    </source>
</reference>
<feature type="compositionally biased region" description="Basic and acidic residues" evidence="1">
    <location>
        <begin position="22"/>
        <end position="31"/>
    </location>
</feature>
<feature type="region of interest" description="Disordered" evidence="1">
    <location>
        <begin position="22"/>
        <end position="67"/>
    </location>
</feature>